<dbReference type="OrthoDB" id="6586924at2"/>
<protein>
    <recommendedName>
        <fullName evidence="1">DUF6950 domain-containing protein</fullName>
    </recommendedName>
</protein>
<dbReference type="InterPro" id="IPR053802">
    <property type="entry name" value="DUF6950"/>
</dbReference>
<evidence type="ECO:0000313" key="2">
    <source>
        <dbReference type="EMBL" id="PIL19517.1"/>
    </source>
</evidence>
<comment type="caution">
    <text evidence="2">The sequence shown here is derived from an EMBL/GenBank/DDBJ whole genome shotgun (WGS) entry which is preliminary data.</text>
</comment>
<organism evidence="2 3">
    <name type="scientific">Puniceibacterium antarcticum</name>
    <dbReference type="NCBI Taxonomy" id="1206336"/>
    <lineage>
        <taxon>Bacteria</taxon>
        <taxon>Pseudomonadati</taxon>
        <taxon>Pseudomonadota</taxon>
        <taxon>Alphaproteobacteria</taxon>
        <taxon>Rhodobacterales</taxon>
        <taxon>Paracoccaceae</taxon>
        <taxon>Puniceibacterium</taxon>
    </lineage>
</organism>
<evidence type="ECO:0000259" key="1">
    <source>
        <dbReference type="Pfam" id="PF22262"/>
    </source>
</evidence>
<dbReference type="Proteomes" id="UP000231259">
    <property type="component" value="Unassembled WGS sequence"/>
</dbReference>
<name>A0A2G8RD94_9RHOB</name>
<accession>A0A2G8RD94</accession>
<gene>
    <name evidence="2" type="ORF">P775_14280</name>
</gene>
<proteinExistence type="predicted"/>
<feature type="domain" description="DUF6950" evidence="1">
    <location>
        <begin position="4"/>
        <end position="138"/>
    </location>
</feature>
<dbReference type="RefSeq" id="WP_099911500.1">
    <property type="nucleotide sequence ID" value="NZ_AWWI01000099.1"/>
</dbReference>
<dbReference type="Pfam" id="PF22262">
    <property type="entry name" value="DUF6950"/>
    <property type="match status" value="1"/>
</dbReference>
<evidence type="ECO:0000313" key="3">
    <source>
        <dbReference type="Proteomes" id="UP000231259"/>
    </source>
</evidence>
<dbReference type="EMBL" id="AWWI01000099">
    <property type="protein sequence ID" value="PIL19517.1"/>
    <property type="molecule type" value="Genomic_DNA"/>
</dbReference>
<dbReference type="AlphaFoldDB" id="A0A2G8RD94"/>
<sequence>MTPLYAELHRWASLPFLWGESDCCLVVCDWVERVTGIDPARDLRMTYDSAGSCQRETGFLRDPLRITTQCMEGIAGLARTAAPVAGDVGVIKILLEGQVRPVAALCLGPAGWAVKSIQRGTTTLAPSHVIGVMRAWSVGYSAGSHA</sequence>
<keyword evidence="3" id="KW-1185">Reference proteome</keyword>
<reference evidence="2 3" key="1">
    <citation type="submission" date="2013-09" db="EMBL/GenBank/DDBJ databases">
        <title>Genome sequencing of Phaeobacter antarcticus sp. nov. SM1211.</title>
        <authorList>
            <person name="Zhang X.-Y."/>
            <person name="Liu C."/>
            <person name="Chen X.-L."/>
            <person name="Xie B.-B."/>
            <person name="Qin Q.-L."/>
            <person name="Rong J.-C."/>
            <person name="Zhang Y.-Z."/>
        </authorList>
    </citation>
    <scope>NUCLEOTIDE SEQUENCE [LARGE SCALE GENOMIC DNA]</scope>
    <source>
        <strain evidence="2 3">SM1211</strain>
    </source>
</reference>